<dbReference type="PANTHER" id="PTHR10302">
    <property type="entry name" value="SINGLE-STRANDED DNA-BINDING PROTEIN"/>
    <property type="match status" value="1"/>
</dbReference>
<keyword evidence="4" id="KW-1185">Reference proteome</keyword>
<dbReference type="SUPFAM" id="SSF50249">
    <property type="entry name" value="Nucleic acid-binding proteins"/>
    <property type="match status" value="1"/>
</dbReference>
<proteinExistence type="predicted"/>
<dbReference type="InterPro" id="IPR000424">
    <property type="entry name" value="Primosome_PriB/ssb"/>
</dbReference>
<dbReference type="PROSITE" id="PS50935">
    <property type="entry name" value="SSB"/>
    <property type="match status" value="1"/>
</dbReference>
<evidence type="ECO:0000256" key="1">
    <source>
        <dbReference type="ARBA" id="ARBA00023125"/>
    </source>
</evidence>
<evidence type="ECO:0000313" key="4">
    <source>
        <dbReference type="Proteomes" id="UP001169217"/>
    </source>
</evidence>
<dbReference type="Gene3D" id="2.40.50.140">
    <property type="entry name" value="Nucleic acid-binding proteins"/>
    <property type="match status" value="1"/>
</dbReference>
<dbReference type="Proteomes" id="UP001169217">
    <property type="component" value="Unassembled WGS sequence"/>
</dbReference>
<gene>
    <name evidence="3" type="ORF">CLIM01_03386</name>
</gene>
<name>A0ABQ9Q698_9PEZI</name>
<comment type="caution">
    <text evidence="3">The sequence shown here is derived from an EMBL/GenBank/DDBJ whole genome shotgun (WGS) entry which is preliminary data.</text>
</comment>
<evidence type="ECO:0000313" key="3">
    <source>
        <dbReference type="EMBL" id="KAK0379257.1"/>
    </source>
</evidence>
<dbReference type="CDD" id="cd04496">
    <property type="entry name" value="SSB_OBF"/>
    <property type="match status" value="1"/>
</dbReference>
<dbReference type="InterPro" id="IPR011344">
    <property type="entry name" value="ssDNA-bd"/>
</dbReference>
<protein>
    <submittedName>
        <fullName evidence="3">Single-strand binding protein family</fullName>
    </submittedName>
</protein>
<organism evidence="3 4">
    <name type="scientific">Colletotrichum limetticola</name>
    <dbReference type="NCBI Taxonomy" id="1209924"/>
    <lineage>
        <taxon>Eukaryota</taxon>
        <taxon>Fungi</taxon>
        <taxon>Dikarya</taxon>
        <taxon>Ascomycota</taxon>
        <taxon>Pezizomycotina</taxon>
        <taxon>Sordariomycetes</taxon>
        <taxon>Hypocreomycetidae</taxon>
        <taxon>Glomerellales</taxon>
        <taxon>Glomerellaceae</taxon>
        <taxon>Colletotrichum</taxon>
        <taxon>Colletotrichum acutatum species complex</taxon>
    </lineage>
</organism>
<dbReference type="PANTHER" id="PTHR10302:SF0">
    <property type="entry name" value="SINGLE-STRANDED DNA-BINDING PROTEIN, MITOCHONDRIAL"/>
    <property type="match status" value="1"/>
</dbReference>
<dbReference type="Pfam" id="PF00436">
    <property type="entry name" value="SSB"/>
    <property type="match status" value="1"/>
</dbReference>
<reference evidence="3" key="1">
    <citation type="submission" date="2023-04" db="EMBL/GenBank/DDBJ databases">
        <title>Colletotrichum limetticola genome sequence.</title>
        <authorList>
            <person name="Baroncelli R."/>
        </authorList>
    </citation>
    <scope>NUCLEOTIDE SEQUENCE</scope>
    <source>
        <strain evidence="3">KLA-Anderson</strain>
    </source>
</reference>
<sequence length="165" mass="17831">MSASALFRRAAVAPRMASAARAFSTTPSNNVARITIVGNLADAPEVVPTSTGREIIRYAVASNSGPKDNRQTSWFRVTSFEAEGPRRDFLQSLPKGTLVYVEGEAAMRAYQDAEGKNRSSLSIIQRTSSPHSTYHPNANRLSRVTGSIEVLKRPYTGNNGGEASE</sequence>
<dbReference type="EMBL" id="JARUPT010000071">
    <property type="protein sequence ID" value="KAK0379257.1"/>
    <property type="molecule type" value="Genomic_DNA"/>
</dbReference>
<accession>A0ABQ9Q698</accession>
<dbReference type="InterPro" id="IPR012340">
    <property type="entry name" value="NA-bd_OB-fold"/>
</dbReference>
<evidence type="ECO:0000256" key="2">
    <source>
        <dbReference type="PROSITE-ProRule" id="PRU00252"/>
    </source>
</evidence>
<keyword evidence="1 2" id="KW-0238">DNA-binding</keyword>